<feature type="domain" description="RING-type" evidence="6">
    <location>
        <begin position="167"/>
        <end position="209"/>
    </location>
</feature>
<keyword evidence="5" id="KW-1133">Transmembrane helix</keyword>
<dbReference type="Gene3D" id="3.30.40.10">
    <property type="entry name" value="Zinc/RING finger domain, C3HC4 (zinc finger)"/>
    <property type="match status" value="1"/>
</dbReference>
<dbReference type="InParanoid" id="E3NG55"/>
<sequence>MDKKRNTKKIWRLRRDLMIGYGGMACCAVAVLLVTVTLVKQEWRHIQSLTFLCTFMSDVFFCLFSMNHLHKYKMENGKQLKAVFLRLSIISLHAVLAGILLTFLHSIASGVEEFENVKFTIRNHLIIFSVCTAELAVVGMDWVVLKDAECQKNVELVNRSTATSRNICTLPYTTTTVIPRMLVGCGHTVCQECIQKLPRQQFLLCPFCRKPPSLADNLPNQELSLWI</sequence>
<dbReference type="PANTHER" id="PTHR47156">
    <property type="entry name" value="PROTEIN CBG20824"/>
    <property type="match status" value="1"/>
</dbReference>
<keyword evidence="2 4" id="KW-0863">Zinc-finger</keyword>
<evidence type="ECO:0000259" key="6">
    <source>
        <dbReference type="PROSITE" id="PS50089"/>
    </source>
</evidence>
<evidence type="ECO:0000256" key="3">
    <source>
        <dbReference type="ARBA" id="ARBA00022833"/>
    </source>
</evidence>
<dbReference type="EMBL" id="DS268650">
    <property type="protein sequence ID" value="EFO96963.1"/>
    <property type="molecule type" value="Genomic_DNA"/>
</dbReference>
<protein>
    <recommendedName>
        <fullName evidence="6">RING-type domain-containing protein</fullName>
    </recommendedName>
</protein>
<evidence type="ECO:0000256" key="4">
    <source>
        <dbReference type="PROSITE-ProRule" id="PRU00175"/>
    </source>
</evidence>
<feature type="transmembrane region" description="Helical" evidence="5">
    <location>
        <begin position="21"/>
        <end position="39"/>
    </location>
</feature>
<keyword evidence="8" id="KW-1185">Reference proteome</keyword>
<organism evidence="8">
    <name type="scientific">Caenorhabditis remanei</name>
    <name type="common">Caenorhabditis vulgaris</name>
    <dbReference type="NCBI Taxonomy" id="31234"/>
    <lineage>
        <taxon>Eukaryota</taxon>
        <taxon>Metazoa</taxon>
        <taxon>Ecdysozoa</taxon>
        <taxon>Nematoda</taxon>
        <taxon>Chromadorea</taxon>
        <taxon>Rhabditida</taxon>
        <taxon>Rhabditina</taxon>
        <taxon>Rhabditomorpha</taxon>
        <taxon>Rhabditoidea</taxon>
        <taxon>Rhabditidae</taxon>
        <taxon>Peloderinae</taxon>
        <taxon>Caenorhabditis</taxon>
    </lineage>
</organism>
<dbReference type="STRING" id="31234.E3NG55"/>
<evidence type="ECO:0000256" key="1">
    <source>
        <dbReference type="ARBA" id="ARBA00022723"/>
    </source>
</evidence>
<dbReference type="PROSITE" id="PS00518">
    <property type="entry name" value="ZF_RING_1"/>
    <property type="match status" value="1"/>
</dbReference>
<evidence type="ECO:0000256" key="2">
    <source>
        <dbReference type="ARBA" id="ARBA00022771"/>
    </source>
</evidence>
<dbReference type="Proteomes" id="UP000008281">
    <property type="component" value="Unassembled WGS sequence"/>
</dbReference>
<dbReference type="InterPro" id="IPR017907">
    <property type="entry name" value="Znf_RING_CS"/>
</dbReference>
<evidence type="ECO:0000313" key="7">
    <source>
        <dbReference type="EMBL" id="EFO96963.1"/>
    </source>
</evidence>
<keyword evidence="3" id="KW-0862">Zinc</keyword>
<dbReference type="Pfam" id="PF14634">
    <property type="entry name" value="zf-RING_5"/>
    <property type="match status" value="1"/>
</dbReference>
<feature type="transmembrane region" description="Helical" evidence="5">
    <location>
        <begin position="125"/>
        <end position="145"/>
    </location>
</feature>
<dbReference type="PROSITE" id="PS50089">
    <property type="entry name" value="ZF_RING_2"/>
    <property type="match status" value="1"/>
</dbReference>
<dbReference type="GO" id="GO:0008270">
    <property type="term" value="F:zinc ion binding"/>
    <property type="evidence" value="ECO:0007669"/>
    <property type="project" value="UniProtKB-KW"/>
</dbReference>
<dbReference type="FunCoup" id="E3NG55">
    <property type="interactions" value="2"/>
</dbReference>
<dbReference type="AlphaFoldDB" id="E3NG55"/>
<name>E3NG55_CAERE</name>
<dbReference type="OrthoDB" id="252722at2759"/>
<feature type="transmembrane region" description="Helical" evidence="5">
    <location>
        <begin position="84"/>
        <end position="105"/>
    </location>
</feature>
<keyword evidence="5" id="KW-0472">Membrane</keyword>
<dbReference type="InterPro" id="IPR013083">
    <property type="entry name" value="Znf_RING/FYVE/PHD"/>
</dbReference>
<dbReference type="PANTHER" id="PTHR47156:SF9">
    <property type="entry name" value="PROTEIN CBG26870"/>
    <property type="match status" value="1"/>
</dbReference>
<dbReference type="InterPro" id="IPR052667">
    <property type="entry name" value="E3_ubiquitin-ligase_RING"/>
</dbReference>
<dbReference type="HOGENOM" id="CLU_051246_1_0_1"/>
<evidence type="ECO:0000313" key="8">
    <source>
        <dbReference type="Proteomes" id="UP000008281"/>
    </source>
</evidence>
<gene>
    <name evidence="7" type="ORF">CRE_19490</name>
</gene>
<proteinExistence type="predicted"/>
<dbReference type="SUPFAM" id="SSF57850">
    <property type="entry name" value="RING/U-box"/>
    <property type="match status" value="1"/>
</dbReference>
<dbReference type="InterPro" id="IPR001841">
    <property type="entry name" value="Znf_RING"/>
</dbReference>
<feature type="transmembrane region" description="Helical" evidence="5">
    <location>
        <begin position="45"/>
        <end position="64"/>
    </location>
</feature>
<evidence type="ECO:0000256" key="5">
    <source>
        <dbReference type="SAM" id="Phobius"/>
    </source>
</evidence>
<keyword evidence="1" id="KW-0479">Metal-binding</keyword>
<accession>E3NG55</accession>
<reference evidence="7" key="1">
    <citation type="submission" date="2007-07" db="EMBL/GenBank/DDBJ databases">
        <title>PCAP assembly of the Caenorhabditis remanei genome.</title>
        <authorList>
            <consortium name="The Caenorhabditis remanei Sequencing Consortium"/>
            <person name="Wilson R.K."/>
        </authorList>
    </citation>
    <scope>NUCLEOTIDE SEQUENCE [LARGE SCALE GENOMIC DNA]</scope>
    <source>
        <strain evidence="7">PB4641</strain>
    </source>
</reference>
<keyword evidence="5" id="KW-0812">Transmembrane</keyword>